<dbReference type="EMBL" id="AP019302">
    <property type="protein sequence ID" value="BBH05420.1"/>
    <property type="molecule type" value="Genomic_DNA"/>
</dbReference>
<accession>A0A4Y1RM25</accession>
<proteinExistence type="predicted"/>
<keyword evidence="1" id="KW-0378">Hydrolase</keyword>
<reference evidence="1" key="1">
    <citation type="journal article" date="2019" name="Science">
        <title>Mutation of a bHLH transcription factor allowed almond domestication.</title>
        <authorList>
            <person name="Sanchez-Perez R."/>
            <person name="Pavan S."/>
            <person name="Mazzeo R."/>
            <person name="Moldovan C."/>
            <person name="Aiese Cigliano R."/>
            <person name="Del Cueto J."/>
            <person name="Ricciardi F."/>
            <person name="Lotti C."/>
            <person name="Ricciardi L."/>
            <person name="Dicenta F."/>
            <person name="Lopez-Marques R.L."/>
            <person name="Lindberg Moller B."/>
        </authorList>
    </citation>
    <scope>NUCLEOTIDE SEQUENCE</scope>
</reference>
<gene>
    <name evidence="1" type="ORF">Prudu_016794</name>
</gene>
<dbReference type="AlphaFoldDB" id="A0A4Y1RM25"/>
<dbReference type="GO" id="GO:0016787">
    <property type="term" value="F:hydrolase activity"/>
    <property type="evidence" value="ECO:0007669"/>
    <property type="project" value="UniProtKB-KW"/>
</dbReference>
<name>A0A4Y1RM25_PRUDU</name>
<protein>
    <submittedName>
        <fullName evidence="1">SGNH hydrolase-type esterase superfamily protein</fullName>
    </submittedName>
</protein>
<organism evidence="1">
    <name type="scientific">Prunus dulcis</name>
    <name type="common">Almond</name>
    <name type="synonym">Amygdalus dulcis</name>
    <dbReference type="NCBI Taxonomy" id="3755"/>
    <lineage>
        <taxon>Eukaryota</taxon>
        <taxon>Viridiplantae</taxon>
        <taxon>Streptophyta</taxon>
        <taxon>Embryophyta</taxon>
        <taxon>Tracheophyta</taxon>
        <taxon>Spermatophyta</taxon>
        <taxon>Magnoliopsida</taxon>
        <taxon>eudicotyledons</taxon>
        <taxon>Gunneridae</taxon>
        <taxon>Pentapetalae</taxon>
        <taxon>rosids</taxon>
        <taxon>fabids</taxon>
        <taxon>Rosales</taxon>
        <taxon>Rosaceae</taxon>
        <taxon>Amygdaloideae</taxon>
        <taxon>Amygdaleae</taxon>
        <taxon>Prunus</taxon>
    </lineage>
</organism>
<evidence type="ECO:0000313" key="1">
    <source>
        <dbReference type="EMBL" id="BBH05420.1"/>
    </source>
</evidence>
<sequence>MELQSQVGIGCEGEAVESNSWMVVGRQMRERGEPDQAESASKELTAFVGLYKSHHTWLVSCSHAVSFERHPIAAPYIPNPQQALFTSQILQPNTIWASGSSARSIAICSCSILLYSKTCALISSTQPLPSSSSSPPLEFELYRSSNIRGVHPKGNIPMQIILLTFMS</sequence>